<dbReference type="SUPFAM" id="SSF81383">
    <property type="entry name" value="F-box domain"/>
    <property type="match status" value="1"/>
</dbReference>
<dbReference type="AlphaFoldDB" id="A0AAW1WA31"/>
<accession>A0AAW1WA31</accession>
<sequence length="498" mass="56472">MEPASDGRVTTVDRLGALPPELAHRILSPLSLADVTRLGSLSKSCRAFHLSNPIFNFTALPSQSKRSFQKRLELLDSLDDFFTRRENSKIQSFSLNWVSEFHAAECELPSSYDVEKSRITGLIQNAVSCDVESLNVFLKISMLGDYIAKTKINFPTCVFECESLRSLIVDMSCAVVKPPSSSSISKLVFLSLTNVTVKNDRGFCKWVSFFCRFLKELVLQNVSGLRNIPIESTTLESFKVIECPSACHLEISGDKLEDIHIDWKSGIPYRNSLKISAPNLKHLKWVGYLMKNLYMGEFHCLDEVEISLKLSYDFPNREGDYIRDCDKFLCSIRSVKVLILDQSTLETIFREGLPPAKLYNVWCLRMRIRGTFKDKLVPAVASLFKGVPNLNTLDMSSISLIGTGTEAFGFSRGYWEAQDLDFISLLKEVTLELTNGSNGIELAWYVLQHAQNLKKMIINYFPNLPHHSSFMKKLKRTRIISNAIVVFQEKAETSRTDY</sequence>
<dbReference type="PANTHER" id="PTHR34145">
    <property type="entry name" value="OS02G0105600 PROTEIN"/>
    <property type="match status" value="1"/>
</dbReference>
<reference evidence="1 2" key="1">
    <citation type="journal article" date="2023" name="G3 (Bethesda)">
        <title>A chromosome-length genome assembly and annotation of blackberry (Rubus argutus, cv. 'Hillquist').</title>
        <authorList>
            <person name="Bruna T."/>
            <person name="Aryal R."/>
            <person name="Dudchenko O."/>
            <person name="Sargent D.J."/>
            <person name="Mead D."/>
            <person name="Buti M."/>
            <person name="Cavallini A."/>
            <person name="Hytonen T."/>
            <person name="Andres J."/>
            <person name="Pham M."/>
            <person name="Weisz D."/>
            <person name="Mascagni F."/>
            <person name="Usai G."/>
            <person name="Natali L."/>
            <person name="Bassil N."/>
            <person name="Fernandez G.E."/>
            <person name="Lomsadze A."/>
            <person name="Armour M."/>
            <person name="Olukolu B."/>
            <person name="Poorten T."/>
            <person name="Britton C."/>
            <person name="Davik J."/>
            <person name="Ashrafi H."/>
            <person name="Aiden E.L."/>
            <person name="Borodovsky M."/>
            <person name="Worthington M."/>
        </authorList>
    </citation>
    <scope>NUCLEOTIDE SEQUENCE [LARGE SCALE GENOMIC DNA]</scope>
    <source>
        <strain evidence="1">PI 553951</strain>
    </source>
</reference>
<keyword evidence="2" id="KW-1185">Reference proteome</keyword>
<dbReference type="EMBL" id="JBEDUW010000006">
    <property type="protein sequence ID" value="KAK9921342.1"/>
    <property type="molecule type" value="Genomic_DNA"/>
</dbReference>
<dbReference type="InterPro" id="IPR053772">
    <property type="entry name" value="At1g61320/At1g61330-like"/>
</dbReference>
<gene>
    <name evidence="1" type="ORF">M0R45_029854</name>
</gene>
<protein>
    <recommendedName>
        <fullName evidence="3">F-box domain-containing protein</fullName>
    </recommendedName>
</protein>
<dbReference type="PANTHER" id="PTHR34145:SF28">
    <property type="entry name" value="F-BOX DOMAIN-CONTAINING PROTEIN"/>
    <property type="match status" value="1"/>
</dbReference>
<dbReference type="SUPFAM" id="SSF52047">
    <property type="entry name" value="RNI-like"/>
    <property type="match status" value="1"/>
</dbReference>
<dbReference type="InterPro" id="IPR036047">
    <property type="entry name" value="F-box-like_dom_sf"/>
</dbReference>
<dbReference type="Proteomes" id="UP001457282">
    <property type="component" value="Unassembled WGS sequence"/>
</dbReference>
<proteinExistence type="predicted"/>
<dbReference type="Gene3D" id="3.80.10.10">
    <property type="entry name" value="Ribonuclease Inhibitor"/>
    <property type="match status" value="1"/>
</dbReference>
<organism evidence="1 2">
    <name type="scientific">Rubus argutus</name>
    <name type="common">Southern blackberry</name>
    <dbReference type="NCBI Taxonomy" id="59490"/>
    <lineage>
        <taxon>Eukaryota</taxon>
        <taxon>Viridiplantae</taxon>
        <taxon>Streptophyta</taxon>
        <taxon>Embryophyta</taxon>
        <taxon>Tracheophyta</taxon>
        <taxon>Spermatophyta</taxon>
        <taxon>Magnoliopsida</taxon>
        <taxon>eudicotyledons</taxon>
        <taxon>Gunneridae</taxon>
        <taxon>Pentapetalae</taxon>
        <taxon>rosids</taxon>
        <taxon>fabids</taxon>
        <taxon>Rosales</taxon>
        <taxon>Rosaceae</taxon>
        <taxon>Rosoideae</taxon>
        <taxon>Rosoideae incertae sedis</taxon>
        <taxon>Rubus</taxon>
    </lineage>
</organism>
<comment type="caution">
    <text evidence="1">The sequence shown here is derived from an EMBL/GenBank/DDBJ whole genome shotgun (WGS) entry which is preliminary data.</text>
</comment>
<evidence type="ECO:0008006" key="3">
    <source>
        <dbReference type="Google" id="ProtNLM"/>
    </source>
</evidence>
<evidence type="ECO:0000313" key="1">
    <source>
        <dbReference type="EMBL" id="KAK9921342.1"/>
    </source>
</evidence>
<name>A0AAW1WA31_RUBAR</name>
<evidence type="ECO:0000313" key="2">
    <source>
        <dbReference type="Proteomes" id="UP001457282"/>
    </source>
</evidence>
<dbReference type="InterPro" id="IPR032675">
    <property type="entry name" value="LRR_dom_sf"/>
</dbReference>